<evidence type="ECO:0000313" key="1">
    <source>
        <dbReference type="Proteomes" id="UP000887576"/>
    </source>
</evidence>
<dbReference type="Proteomes" id="UP000887576">
    <property type="component" value="Unplaced"/>
</dbReference>
<reference evidence="2" key="1">
    <citation type="submission" date="2022-11" db="UniProtKB">
        <authorList>
            <consortium name="WormBaseParasite"/>
        </authorList>
    </citation>
    <scope>IDENTIFICATION</scope>
</reference>
<sequence length="116" mass="14008">MPELDFQKCEPGWGYDCKTGSFIPINYVGNLRTTLADKTLYFYYEQNPFNFNLFIDYEDIARWIINENPNAYKFMDFYFANYQICEFAFNVWYFTRIITAEESDNYPPEATHFVQK</sequence>
<dbReference type="WBParaSite" id="JU765_v2.g38.t1">
    <property type="protein sequence ID" value="JU765_v2.g38.t1"/>
    <property type="gene ID" value="JU765_v2.g38"/>
</dbReference>
<evidence type="ECO:0000313" key="2">
    <source>
        <dbReference type="WBParaSite" id="JU765_v2.g38.t1"/>
    </source>
</evidence>
<proteinExistence type="predicted"/>
<protein>
    <submittedName>
        <fullName evidence="2">Uncharacterized protein</fullName>
    </submittedName>
</protein>
<name>A0AC34R6D4_9BILA</name>
<organism evidence="1 2">
    <name type="scientific">Panagrolaimus sp. JU765</name>
    <dbReference type="NCBI Taxonomy" id="591449"/>
    <lineage>
        <taxon>Eukaryota</taxon>
        <taxon>Metazoa</taxon>
        <taxon>Ecdysozoa</taxon>
        <taxon>Nematoda</taxon>
        <taxon>Chromadorea</taxon>
        <taxon>Rhabditida</taxon>
        <taxon>Tylenchina</taxon>
        <taxon>Panagrolaimomorpha</taxon>
        <taxon>Panagrolaimoidea</taxon>
        <taxon>Panagrolaimidae</taxon>
        <taxon>Panagrolaimus</taxon>
    </lineage>
</organism>
<accession>A0AC34R6D4</accession>